<evidence type="ECO:0000313" key="3">
    <source>
        <dbReference type="Proteomes" id="UP000014984"/>
    </source>
</evidence>
<organism evidence="2 3">
    <name type="scientific">Spiroplasma taiwanense CT-1</name>
    <dbReference type="NCBI Taxonomy" id="1276220"/>
    <lineage>
        <taxon>Bacteria</taxon>
        <taxon>Bacillati</taxon>
        <taxon>Mycoplasmatota</taxon>
        <taxon>Mollicutes</taxon>
        <taxon>Entomoplasmatales</taxon>
        <taxon>Spiroplasmataceae</taxon>
        <taxon>Spiroplasma</taxon>
    </lineage>
</organism>
<feature type="chain" id="PRO_5004530433" description="Lipoprotein" evidence="1">
    <location>
        <begin position="24"/>
        <end position="757"/>
    </location>
</feature>
<reference evidence="2 3" key="1">
    <citation type="journal article" date="2013" name="Genome Biol. Evol.">
        <title>Comparison of metabolic capacities and inference of gene content evolution in mosquito-associated Spiroplasma diminutum and S. taiwanense.</title>
        <authorList>
            <person name="Lo W.S."/>
            <person name="Ku C."/>
            <person name="Chen L.L."/>
            <person name="Chang T.H."/>
            <person name="Kuo C.H."/>
        </authorList>
    </citation>
    <scope>NUCLEOTIDE SEQUENCE [LARGE SCALE GENOMIC DNA]</scope>
    <source>
        <strain evidence="2">CT-1</strain>
    </source>
</reference>
<accession>S5MCE2</accession>
<dbReference type="KEGG" id="stai:STAIW_v1c08150"/>
<evidence type="ECO:0008006" key="4">
    <source>
        <dbReference type="Google" id="ProtNLM"/>
    </source>
</evidence>
<dbReference type="PROSITE" id="PS51257">
    <property type="entry name" value="PROKAR_LIPOPROTEIN"/>
    <property type="match status" value="1"/>
</dbReference>
<dbReference type="PATRIC" id="fig|1276220.3.peg.832"/>
<dbReference type="AlphaFoldDB" id="S5MCE2"/>
<dbReference type="EMBL" id="CP005074">
    <property type="protein sequence ID" value="AGR41403.1"/>
    <property type="molecule type" value="Genomic_DNA"/>
</dbReference>
<dbReference type="RefSeq" id="WP_020834542.1">
    <property type="nucleotide sequence ID" value="NC_021846.1"/>
</dbReference>
<protein>
    <recommendedName>
        <fullName evidence="4">Lipoprotein</fullName>
    </recommendedName>
</protein>
<gene>
    <name evidence="2" type="ORF">STAIW_v1c08150</name>
</gene>
<dbReference type="Proteomes" id="UP000014984">
    <property type="component" value="Chromosome"/>
</dbReference>
<evidence type="ECO:0000256" key="1">
    <source>
        <dbReference type="SAM" id="SignalP"/>
    </source>
</evidence>
<feature type="signal peptide" evidence="1">
    <location>
        <begin position="1"/>
        <end position="23"/>
    </location>
</feature>
<dbReference type="HOGENOM" id="CLU_367973_0_0_14"/>
<dbReference type="OrthoDB" id="387726at2"/>
<keyword evidence="3" id="KW-1185">Reference proteome</keyword>
<evidence type="ECO:0000313" key="2">
    <source>
        <dbReference type="EMBL" id="AGR41403.1"/>
    </source>
</evidence>
<sequence>MKKLCLIFATLSILSFSTISVVACNSGLGTFSNYTDEEKMVGIRNLTKDMLESNGVKIKRGISNDDIDALIEAFDLTELIENNEDSDIAILLKSSLTMYVMSNALLNEISSKIPGYGWISTKLSWQSQWGLKDLIDKGKIGASNNVSGWMPSLNSWSLSVTFLNEDKTGWAGDNLPVYARININKKLVATKDGEVCTEQNYQSLGCSDYSNPEGVWGNGEFLSRETVQHDRVGSIYQGFVSSSELLSLENIFVDEIGKIAPGVINYSPSATDFVNNLIYSLDFTNILLAASKKEVEEQFNNYLNEEPIFLSEGLETTDVYLRFKNQLYIVLFSQALNRRNLTNDDGTQLFTDDDLEYSKILMTKMFNDLQESLEEILKTNLIQEILDFKENLENIYNVDQETGLSQGEIQDFKVKLQEVIKISREANNSSSKEYNFAKEELSLNLFKKNAITNVQESLSYNEQYLDFGYNDDYKFEIQYYGRSNSEIGRDERWYKPDEYKIQDFIADSGFKNIYLENRFISDSSLISKYNYEINANSKFSVDPFGFNIVNNDVSQTMLDSLKEAISFGDSGSDLSNVTSSSWRIYHLVSLMNKKLNEEINSVFNVDFDPVNGQINQTPKIWDKNISLDGIAKSMENRDDDIAFGYLFKQKEIPLAILDVNSNQESNFSQEIYQYGLSVIDNKISFDFNIFYGKTNSYGKRYDEIIDFTNWWKDSERALGTLKVIININDNSIINELKSYWEDNVMKNQDNPDYKPSV</sequence>
<proteinExistence type="predicted"/>
<name>S5MCE2_9MOLU</name>
<keyword evidence="1" id="KW-0732">Signal</keyword>
<dbReference type="STRING" id="1276220.STAIW_v1c08150"/>